<dbReference type="Gene3D" id="2.30.29.30">
    <property type="entry name" value="Pleckstrin-homology domain (PH domain)/Phosphotyrosine-binding domain (PTB)"/>
    <property type="match status" value="1"/>
</dbReference>
<dbReference type="PANTHER" id="PTHR45523">
    <property type="entry name" value="TETRATRICOPEPTIDE REPEAT (TPR)-CONTAINING PROTEIN-RELATED"/>
    <property type="match status" value="1"/>
</dbReference>
<dbReference type="Pfam" id="PF12624">
    <property type="entry name" value="VPS13_N"/>
    <property type="match status" value="1"/>
</dbReference>
<protein>
    <recommendedName>
        <fullName evidence="5">PH domain-containing protein</fullName>
    </recommendedName>
</protein>
<dbReference type="Pfam" id="PF25037">
    <property type="entry name" value="VPS13_C"/>
    <property type="match status" value="1"/>
</dbReference>
<feature type="domain" description="PH" evidence="5">
    <location>
        <begin position="832"/>
        <end position="942"/>
    </location>
</feature>
<dbReference type="InterPro" id="IPR056748">
    <property type="entry name" value="VPS13-like_C"/>
</dbReference>
<feature type="region of interest" description="Disordered" evidence="4">
    <location>
        <begin position="2232"/>
        <end position="2255"/>
    </location>
</feature>
<dbReference type="SMART" id="SM00233">
    <property type="entry name" value="PH"/>
    <property type="match status" value="1"/>
</dbReference>
<reference evidence="6 7" key="1">
    <citation type="journal article" date="2024" name="Plant J.">
        <title>Genome sequences and population genomics reveal climatic adaptation and genomic divergence between two closely related sweetgum species.</title>
        <authorList>
            <person name="Xu W.Q."/>
            <person name="Ren C.Q."/>
            <person name="Zhang X.Y."/>
            <person name="Comes H.P."/>
            <person name="Liu X.H."/>
            <person name="Li Y.G."/>
            <person name="Kettle C.J."/>
            <person name="Jalonen R."/>
            <person name="Gaisberger H."/>
            <person name="Ma Y.Z."/>
            <person name="Qiu Y.X."/>
        </authorList>
    </citation>
    <scope>NUCLEOTIDE SEQUENCE [LARGE SCALE GENOMIC DNA]</scope>
    <source>
        <strain evidence="6">Hangzhou</strain>
    </source>
</reference>
<dbReference type="EMBL" id="JBBPBK010000003">
    <property type="protein sequence ID" value="KAK9288161.1"/>
    <property type="molecule type" value="Genomic_DNA"/>
</dbReference>
<dbReference type="Pfam" id="PF25036">
    <property type="entry name" value="VPS13_VAB"/>
    <property type="match status" value="1"/>
</dbReference>
<evidence type="ECO:0000256" key="1">
    <source>
        <dbReference type="ARBA" id="ARBA00006545"/>
    </source>
</evidence>
<evidence type="ECO:0000259" key="5">
    <source>
        <dbReference type="SMART" id="SM00233"/>
    </source>
</evidence>
<feature type="compositionally biased region" description="Polar residues" evidence="4">
    <location>
        <begin position="2232"/>
        <end position="2241"/>
    </location>
</feature>
<evidence type="ECO:0000313" key="6">
    <source>
        <dbReference type="EMBL" id="KAK9288161.1"/>
    </source>
</evidence>
<evidence type="ECO:0000313" key="7">
    <source>
        <dbReference type="Proteomes" id="UP001415857"/>
    </source>
</evidence>
<dbReference type="Pfam" id="PF06101">
    <property type="entry name" value="Vps62"/>
    <property type="match status" value="2"/>
</dbReference>
<evidence type="ECO:0000256" key="2">
    <source>
        <dbReference type="ARBA" id="ARBA00022448"/>
    </source>
</evidence>
<dbReference type="InterPro" id="IPR009543">
    <property type="entry name" value="VPS13_VAB"/>
</dbReference>
<feature type="compositionally biased region" description="Low complexity" evidence="4">
    <location>
        <begin position="2242"/>
        <end position="2255"/>
    </location>
</feature>
<dbReference type="Gene3D" id="2.60.40.150">
    <property type="entry name" value="C2 domain"/>
    <property type="match status" value="1"/>
</dbReference>
<dbReference type="InterPro" id="IPR011993">
    <property type="entry name" value="PH-like_dom_sf"/>
</dbReference>
<keyword evidence="2" id="KW-0813">Transport</keyword>
<name>A0AAP0X374_LIQFO</name>
<dbReference type="CDD" id="cd00030">
    <property type="entry name" value="C2"/>
    <property type="match status" value="1"/>
</dbReference>
<dbReference type="SUPFAM" id="SSF49562">
    <property type="entry name" value="C2 domain (Calcium/lipid-binding domain, CaLB)"/>
    <property type="match status" value="1"/>
</dbReference>
<dbReference type="SUPFAM" id="SSF50729">
    <property type="entry name" value="PH domain-like"/>
    <property type="match status" value="1"/>
</dbReference>
<dbReference type="InterPro" id="IPR009291">
    <property type="entry name" value="Vps62"/>
</dbReference>
<proteinExistence type="inferred from homology"/>
<keyword evidence="3" id="KW-0445">Lipid transport</keyword>
<dbReference type="Proteomes" id="UP001415857">
    <property type="component" value="Unassembled WGS sequence"/>
</dbReference>
<organism evidence="6 7">
    <name type="scientific">Liquidambar formosana</name>
    <name type="common">Formosan gum</name>
    <dbReference type="NCBI Taxonomy" id="63359"/>
    <lineage>
        <taxon>Eukaryota</taxon>
        <taxon>Viridiplantae</taxon>
        <taxon>Streptophyta</taxon>
        <taxon>Embryophyta</taxon>
        <taxon>Tracheophyta</taxon>
        <taxon>Spermatophyta</taxon>
        <taxon>Magnoliopsida</taxon>
        <taxon>eudicotyledons</taxon>
        <taxon>Gunneridae</taxon>
        <taxon>Pentapetalae</taxon>
        <taxon>Saxifragales</taxon>
        <taxon>Altingiaceae</taxon>
        <taxon>Liquidambar</taxon>
    </lineage>
</organism>
<dbReference type="GO" id="GO:0006869">
    <property type="term" value="P:lipid transport"/>
    <property type="evidence" value="ECO:0007669"/>
    <property type="project" value="UniProtKB-KW"/>
</dbReference>
<dbReference type="InterPro" id="IPR026854">
    <property type="entry name" value="VPS13_N"/>
</dbReference>
<dbReference type="PANTHER" id="PTHR45523:SF2">
    <property type="entry name" value="OS02G0470600 PROTEIN"/>
    <property type="match status" value="1"/>
</dbReference>
<gene>
    <name evidence="6" type="ORF">L1049_016610</name>
</gene>
<comment type="caution">
    <text evidence="6">The sequence shown here is derived from an EMBL/GenBank/DDBJ whole genome shotgun (WGS) entry which is preliminary data.</text>
</comment>
<comment type="similarity">
    <text evidence="1">Belongs to the VPS13 family.</text>
</comment>
<evidence type="ECO:0000256" key="3">
    <source>
        <dbReference type="ARBA" id="ARBA00023055"/>
    </source>
</evidence>
<sequence length="4296" mass="480929">MFEAHVLHLLRRYLGEYVHGLSVEALRISVWKGDVVLKDLKLKAEALNSLRLPVTVKAGFVGTITLKVPWKSLGKEPVIVLIDRVFILAHPAPDGRTLKEEDREKLFEAKLQQIEEAESATLEAISRSKLGSSSAGNSWLGSLIATIIGNLKISISNVHIRYEDSVSNPGHPFSVGFTLAKLAAVTMDEQGTETFDTSGALDKLRKSLQLERLAVYHDSNSLPWKIDKKWEDLTPKEWVEIFEDGINEPVTDHGMVSVWAMNRNYLVSPINGVLKYHRLGNQERNDPEVPFEKASLVLSDVSLTISEAQYHDWIKLLEVISRYKTYVEVSHLRPMVPVSQGPSLWWRYAAQAGLQQKKMCYRFSWDRIQHLCHLRRRYIQLYAGLLQQLSNVNNSEIREIEKDLDLKVILLWRLLAHAKVETVKSKEAAEQRMNKKRSWFSFTWGTPSGDASSGDASEGSQLTEERLTKEEWQAINNLLSYQPDEESSLHSGQNMIRFLVTVSIGQAGARIISMNETEIICGRFEQLHVSTKFKHRSTHCDVSLRFYGLSAPEGSIAQSVSSEQKENALAACFVHSPVGENVDWRLSATISPCHVTIWMESYDRLLEFVKRSNAVSPTVALETATALQMKLEKVTRRAQEQFQMVLEEQSRFALDIDFDAPKVRVPIRTSASSKCDSHFLLDFGHFTVHTKESQADDQGQNLYSRFFISGRDIAAFFTDCGSDNEDCTLVTPAYDSQPTISLIPETADCFYSLIDRCGMAVIVDQIKVPHPSYPSTRISVQVPNLGIHFSLARYCRLMELFNILYGTMETCGQPTVDNFQAELAPWSPADLATNARILVWRGIGNSVAAWQPCFLVLSGLYLYVLESERSQSYQRCSSMAGRQIHEVPPTNVGGSLFCIAVSFRGMDIQKALESSSTWVVEFHDEEEKATWLKGLIQATYQASAPPSVDVLGESSDGVAEFAEPQATNLKTADLVINGALLETKLLLYGKTDDELHEKLEETLILEVLAGGGKVHIICWEGDLMVKMKLHSLKIKDELQSRLAMNTQYLAYSVLKDDHIFIFPGTFDPHRKDLSLTLPEDDDIFKDALPDFMSLPDPGIYSQNMDITQCLRIGDINDRAGNESAEALNHDTDLRKGKGISGEVFYEAQGSDSSDFVSVTFLTRSPSSPDYDGIDTKMSVRMSKLEFFCNRPTVVALIGFGLDLISVNSGFSSTNVTRTLDDDSVVEKEKTEENGRAFVKGLLGYGKGRVVFNLNMNVDSVSVFLNKEDGSQLAMFVQESFLLDLKVFPSSLSIEGTLGNFRLCDMSLGTDHCWGWLCDIRNPGVESLIKFKFNSYSAEDDDYDGYDYSLSGRLSAVRIVFLYRFVQEITVYFMELATPHTEEAIKLVDKVGGFEWLIQKSEIDGTSALKLDLSLDTPIIIVPRNSLSKDFIQLDLGQLQVRNEFSWHGVPEKDPSAVTLSKNKKDPSAVHIDVLHAEILGINMSVGVDGCIGKPMIREGQGLNVFVRRSLRDVFRKVPTFSLEVKVGLLHAVMSDKEYSVILDCVYMNLFEEPKLPPSFRGSTSVSKDTMRLLADKVNMNSQVLLSHTVTIVAVEVNYALLELCNGIHEKSPLAHIALEGLWVSYRMTSLSETDLYVTIPRFSILDIRPDSKPEMRLMLGSSTDASKQGFTGRFPLSLNKGSLLRMNSEAAPDMDAPISTMFLMDYRWRVSSQSFVVRVQQPRVLVVPDFLLAVGEFFVPALGTITGREETMDPKNDPISRNNSIALSEPVYKQREDVVHLSPSRQLVADTVGVDEYTYDGCGRTICLSEETELKEIRSSRFRPIIIIGRGKKLRFVNVKIENGSLLRKYTYLSNDSSYSVSLEDSVDIVLLDNSSSDNDKSSLDYMDESDDTSNTFTYSQNDLSKIQSFTFEAQVVAPEFTFYDGTKSSLDDSLYGEKLLRAKMDLSFMYASKENDTWIRALVKDLTVESGSGLIILDPVDVSGGYTSVKDKTNISLISSDICIHLSLRVISLILNLQSQAAAALQFGNVNPLAPCTNFEQLWVSPKENGPRNNLTFWRPRAPSNYVILGDCVTSRPIPPSQAVMAVSNTYGRVRKPLGFKLMGVFSGILGFEQGEGHSDVDSDCSLWIPVAPPGYTALGCVAHVGSQPPQNHIVYCIRSDLVTSTTYSECILRIPSNPCFTSGFSIWRLDNVLGSFYAHSSEECPPIHISCDLSHVLLWNSNRHHSSSIESASDFTSDRSGSQQSSNQGASSSGWDILRSISKATNCYMSTPNFERIWWDKGSDLRRPVSIWRPVARPGYAILGDCITEGLEPPALGIIFKDDNPEVSAKPVQFTKVSHIVGKGLDEVFFWYPIAPPGYVSLGCVVSKTDGAPPKDSFCCPRMDLVNQANVVEVPISRSSSTKASHCWSIWKVENQACTFLARSDLKKPSSRLAYTIADSVKPKTRENITAEMKLRCFSLTVLDSLCGMMTPLFDTTITNIKLATHGQPEAMNAVLISSIAASTFNPQLEAWEPLVEPFEGIFKFETYDTNVHPPSRLGKRVRVDATNILNLNVSAANLETFAETIVSWRREMELEQKATKLNEEAGSHSKGHDSTFSALDEDDFQTVIIENKLGCDIYLKKVEQNTYTVELLHHDDCASVWIPPPRFSDRLNVADESREARYYVAVQMFEAKGLPIVDDGNSRDFFCALRLVVDSQATDQQKLFPQSARTRCVKPLISRTNDVDVGTAKWNELFIFEVPRKGLAKLEVEVTNLAAKAGKGEVVGASSFSVGHGANTLKKVASVRMLQQAYDVQNIVSYPLRRRVLLNNDEDLHDYGCLLVSTTYFERKTIANFQRNMESENSVDKDVGFWVGLGPEGAWQSFRSLLPLSVVPKTLKSDFVAMEVVMKNGKKHAIFRGLATVVNDSDVKFNISICHLSKIHSHDRSLEQRDNDIVVEEIFENQRYQPISGWGNKWPGFRNNDPGHWSTRDFSYSSKDFFEPPLPPGWRWTSTWTIDKSQFVDIDGWAYGPDYQSLKWPPTSSKSCTKSALDVVRRRRWFRPRQQVMEQGINFMKSFVTSVSPGSFMVLPWRSTSRDSDQCLQVRPSVDHPQPPYSWGRAVAVGSPYACGKDQAFIDQGSFSRQNTLKQGNKASNFSFKLNQLEKKDMLLCCSPSTGSKQFWLSIGADASVLHTELNSPVYDWKISVNSPLKLENRLPCPAEFTIWERTKEGSSIERQRGIISTRGSVHIYSADVQKPIYLTLFVQGGWVLEKDPVLVLDLSSNDHVSSFWMVHQQSKRRLRVSIEHDMGGTSAAPKTIRFFVPYWIINDSALSLAYQMVEIEPLDNADMDSLLFSRAVKSAKTALKNPRDSLERRYLGPRKNIQVLEVIEDTSPIPSMLSPQNYANRSGVMLFPSRNDAYLSPRVGIAVAIRHSENYSPGISLIELENKERIDVKAFKSDGSYYKLSALLNMTSDRTKVVHFQPHTLFINRVGCSLCLHQCDSQSVEWIYPTDPPKTFGWQSSAKLELLKLRVEGYKWSTPFSVGTEGLMCISLKKDTGSQQMLLRVEIRSGTNSSRYEVIFRPNSLSSPYRIENRSMFLPIRFRQVDSSSDSWQSLLPNAAAAFLWEDLGRQRLLELLVDGTDPLRSEKYNIDEIFDHQPIHLAGGPAKALRVTILKEEKTNVIKISDWMPENEPPATMSRRLPSSMLPLSRNDSQPQSSISTSNCEFHVIVELAELGLSIIDHTPEEILYLSVQNLLLSHSTGLGSGISRFKFRMRGIQVDNQLPLTPMPVLFRPQRVAEQTDFILKLSITLQSNGSLDYCVYPYIGFQGSENSAFLVNIHEPIIWRLHEMIQQINFSRLYDTQRTDVSVDPIIQITVLNISEIRLKVSMAMSPSQRPRGVLGFWSSLMTALGNTENMPVRINQRFHENVCMRQSAMISNAISNIQKDLLSQPLQLLSGVDILGNASSALGHMSKGVAALSMDKKFIQSRQRQENKGVEDFGDVIREGGGALAKGFFRGVTGILTKPLEGAKTSGVEGFVQGVGKGIIGAAAQPVSGVLDLLSKTTEGANAVRMKIASAITSEEQLLRRRLPRVIGGDNLLQPYDEYKAQGQVILQLAESGSFFGQVDLFKVRGKFALSDAYEHHFLLPKGKILMVTHRRVLLLQQPSNVIAQRKFSPARDPCSVTWDVLWDDLMTMELTHGKKDHPKGPPSHLILYLQTQSMEVKEQVRVIKCIPQSQQALDVYSSIERAMNTYGPNQSKEMLKKKVSKPYSPIIDGAINEVNPREGVCVWTPQQMPASVPLRSTFGSNTN</sequence>
<dbReference type="InterPro" id="IPR001849">
    <property type="entry name" value="PH_domain"/>
</dbReference>
<keyword evidence="7" id="KW-1185">Reference proteome</keyword>
<evidence type="ECO:0000256" key="4">
    <source>
        <dbReference type="SAM" id="MobiDB-lite"/>
    </source>
</evidence>
<accession>A0AAP0X374</accession>
<dbReference type="InterPro" id="IPR035892">
    <property type="entry name" value="C2_domain_sf"/>
</dbReference>